<dbReference type="KEGG" id="ful:C4N20_08610"/>
<name>A0AAX2J8T3_9FUSO</name>
<dbReference type="EMBL" id="LS483487">
    <property type="protein sequence ID" value="SQI99831.1"/>
    <property type="molecule type" value="Genomic_DNA"/>
</dbReference>
<dbReference type="Proteomes" id="UP000249008">
    <property type="component" value="Chromosome 1"/>
</dbReference>
<dbReference type="GO" id="GO:0004222">
    <property type="term" value="F:metalloendopeptidase activity"/>
    <property type="evidence" value="ECO:0007669"/>
    <property type="project" value="TreeGrafter"/>
</dbReference>
<evidence type="ECO:0000313" key="4">
    <source>
        <dbReference type="Proteomes" id="UP000249008"/>
    </source>
</evidence>
<organism evidence="3 4">
    <name type="scientific">Fusobacterium ulcerans</name>
    <dbReference type="NCBI Taxonomy" id="861"/>
    <lineage>
        <taxon>Bacteria</taxon>
        <taxon>Fusobacteriati</taxon>
        <taxon>Fusobacteriota</taxon>
        <taxon>Fusobacteriia</taxon>
        <taxon>Fusobacteriales</taxon>
        <taxon>Fusobacteriaceae</taxon>
        <taxon>Fusobacterium</taxon>
    </lineage>
</organism>
<evidence type="ECO:0000313" key="3">
    <source>
        <dbReference type="EMBL" id="SQI99831.1"/>
    </source>
</evidence>
<keyword evidence="1" id="KW-0732">Signal</keyword>
<accession>A0AAX2J8T3</accession>
<dbReference type="InterPro" id="IPR050570">
    <property type="entry name" value="Cell_wall_metabolism_enzyme"/>
</dbReference>
<dbReference type="EC" id="3.4.24.75" evidence="3"/>
<dbReference type="RefSeq" id="WP_040490796.1">
    <property type="nucleotide sequence ID" value="NZ_CABKNW010000004.1"/>
</dbReference>
<dbReference type="Pfam" id="PF01551">
    <property type="entry name" value="Peptidase_M23"/>
    <property type="match status" value="1"/>
</dbReference>
<keyword evidence="3" id="KW-0378">Hydrolase</keyword>
<gene>
    <name evidence="3" type="ORF">NCTC12112_00272</name>
</gene>
<dbReference type="InterPro" id="IPR016047">
    <property type="entry name" value="M23ase_b-sheet_dom"/>
</dbReference>
<dbReference type="Gene3D" id="2.70.70.10">
    <property type="entry name" value="Glucose Permease (Domain IIA)"/>
    <property type="match status" value="1"/>
</dbReference>
<dbReference type="PANTHER" id="PTHR21666:SF270">
    <property type="entry name" value="MUREIN HYDROLASE ACTIVATOR ENVC"/>
    <property type="match status" value="1"/>
</dbReference>
<dbReference type="AlphaFoldDB" id="A0AAX2J8T3"/>
<evidence type="ECO:0000259" key="2">
    <source>
        <dbReference type="Pfam" id="PF01551"/>
    </source>
</evidence>
<reference evidence="3 4" key="1">
    <citation type="submission" date="2018-06" db="EMBL/GenBank/DDBJ databases">
        <authorList>
            <consortium name="Pathogen Informatics"/>
            <person name="Doyle S."/>
        </authorList>
    </citation>
    <scope>NUCLEOTIDE SEQUENCE [LARGE SCALE GENOMIC DNA]</scope>
    <source>
        <strain evidence="3 4">NCTC12112</strain>
    </source>
</reference>
<feature type="domain" description="M23ase beta-sheet core" evidence="2">
    <location>
        <begin position="172"/>
        <end position="266"/>
    </location>
</feature>
<sequence length="277" mass="30578">MKKLLLFMFLTLTILTSASENIVFSSDKVNQGGFFYIEYPADKDYKITFKNSYIKIKSFDEDGKKVALIPVHYSTPEGVYTVKISEGDNEVFSKTVKVLDGNFKKSYITVSKTMSEKRSEKNMKVMTNFVAEAKKSPAVKKLWDSNFILPVQSKISSPFGAMRFVNNKVVGYHSGIDFPVSVGTPLKASNSGKVVLAKELTSTGNTLVIDHGMNVFSSYAHMSVLNVKEGDTVKKGDIIGKSGNTGFTTGPHLHFTISVGTTFVNPYLFIDSPVLEK</sequence>
<feature type="signal peptide" evidence="1">
    <location>
        <begin position="1"/>
        <end position="18"/>
    </location>
</feature>
<dbReference type="SUPFAM" id="SSF51261">
    <property type="entry name" value="Duplicated hybrid motif"/>
    <property type="match status" value="1"/>
</dbReference>
<dbReference type="InterPro" id="IPR011055">
    <property type="entry name" value="Dup_hybrid_motif"/>
</dbReference>
<dbReference type="PANTHER" id="PTHR21666">
    <property type="entry name" value="PEPTIDASE-RELATED"/>
    <property type="match status" value="1"/>
</dbReference>
<dbReference type="GeneID" id="78454869"/>
<feature type="chain" id="PRO_5043612336" evidence="1">
    <location>
        <begin position="19"/>
        <end position="277"/>
    </location>
</feature>
<evidence type="ECO:0000256" key="1">
    <source>
        <dbReference type="SAM" id="SignalP"/>
    </source>
</evidence>
<protein>
    <submittedName>
        <fullName evidence="3">Glycyl-glycine endopeptidase ALE-1</fullName>
        <ecNumber evidence="3">3.4.24.75</ecNumber>
    </submittedName>
</protein>
<proteinExistence type="predicted"/>
<dbReference type="CDD" id="cd12797">
    <property type="entry name" value="M23_peptidase"/>
    <property type="match status" value="1"/>
</dbReference>